<dbReference type="AlphaFoldDB" id="A0A521BHU0"/>
<evidence type="ECO:0000313" key="2">
    <source>
        <dbReference type="EMBL" id="SMO46708.1"/>
    </source>
</evidence>
<dbReference type="RefSeq" id="WP_185957442.1">
    <property type="nucleotide sequence ID" value="NZ_FXTB01000001.1"/>
</dbReference>
<dbReference type="Proteomes" id="UP000319040">
    <property type="component" value="Unassembled WGS sequence"/>
</dbReference>
<gene>
    <name evidence="2" type="ORF">SAMN06265379_101948</name>
</gene>
<keyword evidence="3" id="KW-1185">Reference proteome</keyword>
<sequence>MNKLLLQKVEELTLYAIEKDKEVKDLKADQKELEVEMQKMKDEFEAIKKLILNQ</sequence>
<organism evidence="2 3">
    <name type="scientific">Saccharicrinis carchari</name>
    <dbReference type="NCBI Taxonomy" id="1168039"/>
    <lineage>
        <taxon>Bacteria</taxon>
        <taxon>Pseudomonadati</taxon>
        <taxon>Bacteroidota</taxon>
        <taxon>Bacteroidia</taxon>
        <taxon>Marinilabiliales</taxon>
        <taxon>Marinilabiliaceae</taxon>
        <taxon>Saccharicrinis</taxon>
    </lineage>
</organism>
<dbReference type="EMBL" id="FXTB01000001">
    <property type="protein sequence ID" value="SMO46708.1"/>
    <property type="molecule type" value="Genomic_DNA"/>
</dbReference>
<reference evidence="2 3" key="1">
    <citation type="submission" date="2017-05" db="EMBL/GenBank/DDBJ databases">
        <authorList>
            <person name="Varghese N."/>
            <person name="Submissions S."/>
        </authorList>
    </citation>
    <scope>NUCLEOTIDE SEQUENCE [LARGE SCALE GENOMIC DNA]</scope>
    <source>
        <strain evidence="2 3">DSM 27040</strain>
    </source>
</reference>
<evidence type="ECO:0000256" key="1">
    <source>
        <dbReference type="SAM" id="Coils"/>
    </source>
</evidence>
<feature type="coiled-coil region" evidence="1">
    <location>
        <begin position="16"/>
        <end position="50"/>
    </location>
</feature>
<proteinExistence type="predicted"/>
<evidence type="ECO:0000313" key="3">
    <source>
        <dbReference type="Proteomes" id="UP000319040"/>
    </source>
</evidence>
<protein>
    <submittedName>
        <fullName evidence="2">Uncharacterized protein</fullName>
    </submittedName>
</protein>
<accession>A0A521BHU0</accession>
<name>A0A521BHU0_SACCC</name>
<keyword evidence="1" id="KW-0175">Coiled coil</keyword>